<dbReference type="Pfam" id="PF12854">
    <property type="entry name" value="PPR_1"/>
    <property type="match status" value="2"/>
</dbReference>
<feature type="region of interest" description="Disordered" evidence="4">
    <location>
        <begin position="1050"/>
        <end position="1070"/>
    </location>
</feature>
<dbReference type="PANTHER" id="PTHR47447:SF22">
    <property type="entry name" value="TETRATRICOPEPTIDE-LIKE HELICAL DOMAIN SUPERFAMILY"/>
    <property type="match status" value="1"/>
</dbReference>
<feature type="repeat" description="PPR" evidence="3">
    <location>
        <begin position="250"/>
        <end position="284"/>
    </location>
</feature>
<evidence type="ECO:0000313" key="6">
    <source>
        <dbReference type="Proteomes" id="UP001141806"/>
    </source>
</evidence>
<reference evidence="5" key="1">
    <citation type="journal article" date="2023" name="Plant J.">
        <title>The genome of the king protea, Protea cynaroides.</title>
        <authorList>
            <person name="Chang J."/>
            <person name="Duong T.A."/>
            <person name="Schoeman C."/>
            <person name="Ma X."/>
            <person name="Roodt D."/>
            <person name="Barker N."/>
            <person name="Li Z."/>
            <person name="Van de Peer Y."/>
            <person name="Mizrachi E."/>
        </authorList>
    </citation>
    <scope>NUCLEOTIDE SEQUENCE</scope>
    <source>
        <tissue evidence="5">Young leaves</tissue>
    </source>
</reference>
<feature type="repeat" description="PPR" evidence="3">
    <location>
        <begin position="800"/>
        <end position="834"/>
    </location>
</feature>
<feature type="repeat" description="PPR" evidence="3">
    <location>
        <begin position="215"/>
        <end position="249"/>
    </location>
</feature>
<dbReference type="Pfam" id="PF01535">
    <property type="entry name" value="PPR"/>
    <property type="match status" value="4"/>
</dbReference>
<comment type="similarity">
    <text evidence="1">Belongs to the PPR family. P subfamily.</text>
</comment>
<feature type="repeat" description="PPR" evidence="3">
    <location>
        <begin position="870"/>
        <end position="904"/>
    </location>
</feature>
<dbReference type="Proteomes" id="UP001141806">
    <property type="component" value="Unassembled WGS sequence"/>
</dbReference>
<dbReference type="InterPro" id="IPR002885">
    <property type="entry name" value="PPR_rpt"/>
</dbReference>
<protein>
    <recommendedName>
        <fullName evidence="7">Pentatricopeptide repeat-containing protein</fullName>
    </recommendedName>
</protein>
<dbReference type="InterPro" id="IPR011990">
    <property type="entry name" value="TPR-like_helical_dom_sf"/>
</dbReference>
<dbReference type="PROSITE" id="PS51375">
    <property type="entry name" value="PPR"/>
    <property type="match status" value="16"/>
</dbReference>
<dbReference type="NCBIfam" id="TIGR00756">
    <property type="entry name" value="PPR"/>
    <property type="match status" value="15"/>
</dbReference>
<name>A0A9Q0HH62_9MAGN</name>
<organism evidence="5 6">
    <name type="scientific">Protea cynaroides</name>
    <dbReference type="NCBI Taxonomy" id="273540"/>
    <lineage>
        <taxon>Eukaryota</taxon>
        <taxon>Viridiplantae</taxon>
        <taxon>Streptophyta</taxon>
        <taxon>Embryophyta</taxon>
        <taxon>Tracheophyta</taxon>
        <taxon>Spermatophyta</taxon>
        <taxon>Magnoliopsida</taxon>
        <taxon>Proteales</taxon>
        <taxon>Proteaceae</taxon>
        <taxon>Protea</taxon>
    </lineage>
</organism>
<feature type="repeat" description="PPR" evidence="3">
    <location>
        <begin position="490"/>
        <end position="520"/>
    </location>
</feature>
<keyword evidence="6" id="KW-1185">Reference proteome</keyword>
<feature type="repeat" description="PPR" evidence="3">
    <location>
        <begin position="730"/>
        <end position="764"/>
    </location>
</feature>
<dbReference type="Gene3D" id="1.25.40.10">
    <property type="entry name" value="Tetratricopeptide repeat domain"/>
    <property type="match status" value="7"/>
</dbReference>
<feature type="repeat" description="PPR" evidence="3">
    <location>
        <begin position="105"/>
        <end position="141"/>
    </location>
</feature>
<dbReference type="Pfam" id="PF13041">
    <property type="entry name" value="PPR_2"/>
    <property type="match status" value="7"/>
</dbReference>
<evidence type="ECO:0000256" key="3">
    <source>
        <dbReference type="PROSITE-ProRule" id="PRU00708"/>
    </source>
</evidence>
<feature type="repeat" description="PPR" evidence="3">
    <location>
        <begin position="285"/>
        <end position="319"/>
    </location>
</feature>
<feature type="repeat" description="PPR" evidence="3">
    <location>
        <begin position="765"/>
        <end position="799"/>
    </location>
</feature>
<keyword evidence="2" id="KW-0677">Repeat</keyword>
<feature type="repeat" description="PPR" evidence="3">
    <location>
        <begin position="142"/>
        <end position="176"/>
    </location>
</feature>
<evidence type="ECO:0000256" key="2">
    <source>
        <dbReference type="ARBA" id="ARBA00022737"/>
    </source>
</evidence>
<dbReference type="FunFam" id="1.25.40.10:FF:000558">
    <property type="entry name" value="Pentatricopeptide repeat-containing protein At5g39710"/>
    <property type="match status" value="1"/>
</dbReference>
<evidence type="ECO:0000256" key="4">
    <source>
        <dbReference type="SAM" id="MobiDB-lite"/>
    </source>
</evidence>
<proteinExistence type="inferred from homology"/>
<gene>
    <name evidence="5" type="ORF">NE237_023473</name>
</gene>
<feature type="repeat" description="PPR" evidence="3">
    <location>
        <begin position="420"/>
        <end position="454"/>
    </location>
</feature>
<feature type="repeat" description="PPR" evidence="3">
    <location>
        <begin position="355"/>
        <end position="389"/>
    </location>
</feature>
<evidence type="ECO:0000256" key="1">
    <source>
        <dbReference type="ARBA" id="ARBA00007626"/>
    </source>
</evidence>
<feature type="repeat" description="PPR" evidence="3">
    <location>
        <begin position="455"/>
        <end position="489"/>
    </location>
</feature>
<dbReference type="PANTHER" id="PTHR47447">
    <property type="entry name" value="OS03G0856100 PROTEIN"/>
    <property type="match status" value="1"/>
</dbReference>
<dbReference type="EMBL" id="JAMYWD010000008">
    <property type="protein sequence ID" value="KAJ4963534.1"/>
    <property type="molecule type" value="Genomic_DNA"/>
</dbReference>
<feature type="repeat" description="PPR" evidence="3">
    <location>
        <begin position="320"/>
        <end position="354"/>
    </location>
</feature>
<dbReference type="OrthoDB" id="185373at2759"/>
<dbReference type="AlphaFoldDB" id="A0A9Q0HH62"/>
<evidence type="ECO:0000313" key="5">
    <source>
        <dbReference type="EMBL" id="KAJ4963534.1"/>
    </source>
</evidence>
<feature type="repeat" description="PPR" evidence="3">
    <location>
        <begin position="835"/>
        <end position="869"/>
    </location>
</feature>
<feature type="repeat" description="PPR" evidence="3">
    <location>
        <begin position="524"/>
        <end position="558"/>
    </location>
</feature>
<accession>A0A9Q0HH62</accession>
<evidence type="ECO:0008006" key="7">
    <source>
        <dbReference type="Google" id="ProtNLM"/>
    </source>
</evidence>
<comment type="caution">
    <text evidence="5">The sequence shown here is derived from an EMBL/GenBank/DDBJ whole genome shotgun (WGS) entry which is preliminary data.</text>
</comment>
<sequence length="1070" mass="119640">MTSTLLTKTFSSSSPRNLPEISALPNLLKRGFSPTLDTFNQFLEFLSQNRRFESVLHLFSQMKSNKISGNTLTHSIVVQALVGDRRFEEAELFVIQLGKNGFLTRNGIWDSLIQGLCIAGNDPEKAFSLLRDCLRNRGIFPSFSTFSSLIHSFSSHGEMDRAIEALEMMTDQKFGYPVDNFICCSVITGFCRIRKPELALKFYEKVEKIGSFQPNVVTYTALVSALCIEGRLEEVSDLVCRMEKEGVVLDAVFYSSWICGYFSEGILQEAFQKHKSMVESGIKPDVVSYTILIDGFSKEGNVEKAVGFLNEMKKVGVKPNLVTYTAVIRGFCQKGKLDEAVSLFRKLEALGIVADEVTYSTLIDELCRKADFDQVFCLLDEMEKKGISTGIVTYNTVINGLSKVGKTCEADEISKSISGDNFTYTTLLHGYIEEKNVEGILKTKRRLEEEGVHMDGIMCNVLIKAFFMTGLVEDAYMIFKEMPEMGLHADSVTYYTMINGYCKVGRFNEALELFDTYRASVVPDVVCYNFIIRRLCENGMLDMAIEVFTDFIEKGLPPSKATYMMVIRSVFKQGHGRGVLNFLLGIMKLEPDIYSDICSDAVHFLCKRGCAESAFDVYMVLKSKNCGMTSDCYYSILKGLITKGNNELQPVMMNAYLKDYGFSDSRFCKILVLYLCKKDVVLGLHFLDKMKKKHLCAIDPFPVVEMLVELGRIIDAYKLILEVGDQTLLNVVAYSIVIDGLSKSGHLNKALVLCDTMKKKGIAPNIVTYNSVIYGLCRQGCLIQALRLFDSLEKVNLVPTDITYGTLICALSKEGFLLDAKQLLDRMVLNGLIPNTRVYNSLIDGYCKFGSMEEALELLLDLEKSCHRPDAFTVSAVINGCCRKGDMEGALGFYLDYKRKGVLPDFIGFVYLLKGLFAKGRMEEARNILREMLQIQSVVKLIDRAAAEIETESIENILVFLCEQGSIQEAINVLKEVGSLVYPFGRRYGATHGSQKLEKLHKEGLCSTDLDLEFFEVGKGDGLELSSQTYADTAHRGTRVLKEILDCMNPQTLDSSTGGGGSGEKMSKQE</sequence>